<keyword evidence="2 5" id="KW-0689">Ribosomal protein</keyword>
<dbReference type="InterPro" id="IPR057259">
    <property type="entry name" value="Ribosomal_L19e"/>
</dbReference>
<evidence type="ECO:0000313" key="7">
    <source>
        <dbReference type="EMBL" id="QSL66205.1"/>
    </source>
</evidence>
<dbReference type="GO" id="GO:0003723">
    <property type="term" value="F:RNA binding"/>
    <property type="evidence" value="ECO:0007669"/>
    <property type="project" value="InterPro"/>
</dbReference>
<evidence type="ECO:0000256" key="4">
    <source>
        <dbReference type="ARBA" id="ARBA00063679"/>
    </source>
</evidence>
<keyword evidence="8" id="KW-1185">Reference proteome</keyword>
<dbReference type="GO" id="GO:0022625">
    <property type="term" value="C:cytosolic large ribosomal subunit"/>
    <property type="evidence" value="ECO:0007669"/>
    <property type="project" value="InterPro"/>
</dbReference>
<dbReference type="InterPro" id="IPR015972">
    <property type="entry name" value="Ribosomal_eL19_dom1"/>
</dbReference>
<dbReference type="GO" id="GO:0006412">
    <property type="term" value="P:translation"/>
    <property type="evidence" value="ECO:0007669"/>
    <property type="project" value="InterPro"/>
</dbReference>
<sequence length="190" mass="22475">MVNLKSQKRLAAAVLGCGRRKIWVDPNEISEISNANSRQNIRRLIKDGLIIRKPPVTHSRFRVRLLHASKRKGRHMGPGKRKGTANARCSSKFQWQCRLRVLRRLLRRYRDDGKIDKYLYHNLYAKAKGNQFKHKRALVEYIHREKAEAARSNLIQQQMEARRAKTKTARERRALRIIEKRNEFLKADEK</sequence>
<evidence type="ECO:0000259" key="6">
    <source>
        <dbReference type="SMART" id="SM01416"/>
    </source>
</evidence>
<organism evidence="7 8">
    <name type="scientific">Pneumocystis wakefieldiae</name>
    <dbReference type="NCBI Taxonomy" id="38082"/>
    <lineage>
        <taxon>Eukaryota</taxon>
        <taxon>Fungi</taxon>
        <taxon>Dikarya</taxon>
        <taxon>Ascomycota</taxon>
        <taxon>Taphrinomycotina</taxon>
        <taxon>Pneumocystomycetes</taxon>
        <taxon>Pneumocystaceae</taxon>
        <taxon>Pneumocystis</taxon>
    </lineage>
</organism>
<name>A0A899G0R1_9ASCO</name>
<evidence type="ECO:0000256" key="3">
    <source>
        <dbReference type="ARBA" id="ARBA00023274"/>
    </source>
</evidence>
<keyword evidence="3 5" id="KW-0687">Ribonucleoprotein</keyword>
<dbReference type="SMART" id="SM01416">
    <property type="entry name" value="Ribosomal_L19e"/>
    <property type="match status" value="1"/>
</dbReference>
<accession>A0A899G0R1</accession>
<gene>
    <name evidence="7" type="ORF">MERGE_000580</name>
</gene>
<dbReference type="HAMAP" id="MF_01475">
    <property type="entry name" value="Ribosomal_eL19"/>
    <property type="match status" value="1"/>
</dbReference>
<dbReference type="Gene3D" id="1.10.1650.10">
    <property type="match status" value="1"/>
</dbReference>
<dbReference type="Pfam" id="PF25476">
    <property type="entry name" value="Ribosomal_L19e_C"/>
    <property type="match status" value="1"/>
</dbReference>
<dbReference type="SUPFAM" id="SSF48140">
    <property type="entry name" value="Ribosomal protein L19 (L19e)"/>
    <property type="match status" value="1"/>
</dbReference>
<dbReference type="InterPro" id="IPR057260">
    <property type="entry name" value="Ribosomal_L19e_C"/>
</dbReference>
<evidence type="ECO:0000256" key="5">
    <source>
        <dbReference type="RuleBase" id="RU000574"/>
    </source>
</evidence>
<dbReference type="NCBIfam" id="NF006343">
    <property type="entry name" value="PRK08570.1"/>
    <property type="match status" value="1"/>
</dbReference>
<evidence type="ECO:0000256" key="1">
    <source>
        <dbReference type="ARBA" id="ARBA00011082"/>
    </source>
</evidence>
<proteinExistence type="inferred from homology"/>
<dbReference type="Pfam" id="PF01280">
    <property type="entry name" value="Ribosomal_L19e"/>
    <property type="match status" value="1"/>
</dbReference>
<comment type="subunit">
    <text evidence="4">Component of the large ribosomal subunit (LSU). Mature yeast ribosomes consist of a small (40S) and a large (60S) subunit. The 40S small subunit contains 1 molecule of ribosomal RNA (18S rRNA) and at least 33 different proteins. The large 60S subunit contains 3 rRNA molecules (25S, 5.8S and 5S rRNA) and at least 46 different proteins. eL19 lies in close proximity to the binding site for eukaryotic initiation factor eIF4G.</text>
</comment>
<dbReference type="EMBL" id="CP054541">
    <property type="protein sequence ID" value="QSL66205.1"/>
    <property type="molecule type" value="Genomic_DNA"/>
</dbReference>
<dbReference type="AlphaFoldDB" id="A0A899G0R1"/>
<dbReference type="InterPro" id="IPR023638">
    <property type="entry name" value="Ribosomal_eL19_CS"/>
</dbReference>
<protein>
    <recommendedName>
        <fullName evidence="5">Ribosomal protein L19</fullName>
    </recommendedName>
</protein>
<dbReference type="PROSITE" id="PS00526">
    <property type="entry name" value="RIBOSOMAL_L19E"/>
    <property type="match status" value="1"/>
</dbReference>
<comment type="similarity">
    <text evidence="1 5">Belongs to the eukaryotic ribosomal protein eL19 family.</text>
</comment>
<dbReference type="InterPro" id="IPR039547">
    <property type="entry name" value="Ribosomal_eL19"/>
</dbReference>
<dbReference type="Gene3D" id="1.10.1200.240">
    <property type="match status" value="1"/>
</dbReference>
<evidence type="ECO:0000256" key="2">
    <source>
        <dbReference type="ARBA" id="ARBA00022980"/>
    </source>
</evidence>
<dbReference type="Proteomes" id="UP000663699">
    <property type="component" value="Chromosome 10"/>
</dbReference>
<dbReference type="GO" id="GO:0003735">
    <property type="term" value="F:structural constituent of ribosome"/>
    <property type="evidence" value="ECO:0007669"/>
    <property type="project" value="InterPro"/>
</dbReference>
<reference evidence="7" key="1">
    <citation type="submission" date="2020-06" db="EMBL/GenBank/DDBJ databases">
        <title>Genomes of multiple members of Pneumocystis genus reveal paths to human pathogen Pneumocystis jirovecii.</title>
        <authorList>
            <person name="Cisse O.H."/>
            <person name="Ma L."/>
            <person name="Dekker J."/>
            <person name="Khil P."/>
            <person name="Jo J."/>
            <person name="Brenchley J."/>
            <person name="Blair R."/>
            <person name="Pahar B."/>
            <person name="Chabe M."/>
            <person name="Van Rompay K.A."/>
            <person name="Keesler R."/>
            <person name="Sukura A."/>
            <person name="Hirsch V."/>
            <person name="Kutty G."/>
            <person name="Liu Y."/>
            <person name="Peng L."/>
            <person name="Chen J."/>
            <person name="Song J."/>
            <person name="Weissenbacher-Lang C."/>
            <person name="Xu J."/>
            <person name="Upham N.S."/>
            <person name="Stajich J.E."/>
            <person name="Cuomo C.A."/>
            <person name="Cushion M.T."/>
            <person name="Kovacs J.A."/>
        </authorList>
    </citation>
    <scope>NUCLEOTIDE SEQUENCE</scope>
    <source>
        <strain evidence="7">2A</strain>
    </source>
</reference>
<dbReference type="InterPro" id="IPR000196">
    <property type="entry name" value="Ribosomal_eL19_dom"/>
</dbReference>
<dbReference type="FunFam" id="1.10.1200.240:FF:000001">
    <property type="entry name" value="Ribosomal protein L19"/>
    <property type="match status" value="1"/>
</dbReference>
<dbReference type="InterPro" id="IPR033935">
    <property type="entry name" value="Ribosomal_eL19_euk"/>
</dbReference>
<dbReference type="OrthoDB" id="5407653at2759"/>
<dbReference type="CDD" id="cd01417">
    <property type="entry name" value="Ribosomal_L19e_E"/>
    <property type="match status" value="1"/>
</dbReference>
<dbReference type="InterPro" id="IPR035970">
    <property type="entry name" value="60S_ribosomal_eL19_sf"/>
</dbReference>
<evidence type="ECO:0000313" key="8">
    <source>
        <dbReference type="Proteomes" id="UP000663699"/>
    </source>
</evidence>
<dbReference type="GO" id="GO:0030684">
    <property type="term" value="C:preribosome"/>
    <property type="evidence" value="ECO:0007669"/>
    <property type="project" value="UniProtKB-ARBA"/>
</dbReference>
<dbReference type="PANTHER" id="PTHR10722">
    <property type="entry name" value="60S RIBOSOMAL PROTEIN L19"/>
    <property type="match status" value="1"/>
</dbReference>
<dbReference type="FunFam" id="1.10.1650.10:FF:000001">
    <property type="entry name" value="Ribosomal protein L19"/>
    <property type="match status" value="1"/>
</dbReference>
<feature type="domain" description="Large ribosomal subunit protein eL19" evidence="6">
    <location>
        <begin position="3"/>
        <end position="146"/>
    </location>
</feature>